<dbReference type="InterPro" id="IPR032675">
    <property type="entry name" value="LRR_dom_sf"/>
</dbReference>
<dbReference type="InterPro" id="IPR001611">
    <property type="entry name" value="Leu-rich_rpt"/>
</dbReference>
<dbReference type="AlphaFoldDB" id="A0A9P0C558"/>
<dbReference type="Proteomes" id="UP001154114">
    <property type="component" value="Chromosome 5"/>
</dbReference>
<evidence type="ECO:0000256" key="2">
    <source>
        <dbReference type="ARBA" id="ARBA00022614"/>
    </source>
</evidence>
<dbReference type="GO" id="GO:0006913">
    <property type="term" value="P:nucleocytoplasmic transport"/>
    <property type="evidence" value="ECO:0007669"/>
    <property type="project" value="TreeGrafter"/>
</dbReference>
<dbReference type="Gene3D" id="3.80.10.10">
    <property type="entry name" value="Ribonuclease Inhibitor"/>
    <property type="match status" value="1"/>
</dbReference>
<evidence type="ECO:0000256" key="1">
    <source>
        <dbReference type="ARBA" id="ARBA00022468"/>
    </source>
</evidence>
<proteinExistence type="predicted"/>
<accession>A0A9P0C558</accession>
<keyword evidence="3" id="KW-0677">Repeat</keyword>
<keyword evidence="6" id="KW-1185">Reference proteome</keyword>
<dbReference type="SMART" id="SM00368">
    <property type="entry name" value="LRR_RI"/>
    <property type="match status" value="6"/>
</dbReference>
<dbReference type="GO" id="GO:0005096">
    <property type="term" value="F:GTPase activator activity"/>
    <property type="evidence" value="ECO:0007669"/>
    <property type="project" value="UniProtKB-KW"/>
</dbReference>
<organism evidence="5 6">
    <name type="scientific">Chrysodeixis includens</name>
    <name type="common">Soybean looper</name>
    <name type="synonym">Pseudoplusia includens</name>
    <dbReference type="NCBI Taxonomy" id="689277"/>
    <lineage>
        <taxon>Eukaryota</taxon>
        <taxon>Metazoa</taxon>
        <taxon>Ecdysozoa</taxon>
        <taxon>Arthropoda</taxon>
        <taxon>Hexapoda</taxon>
        <taxon>Insecta</taxon>
        <taxon>Pterygota</taxon>
        <taxon>Neoptera</taxon>
        <taxon>Endopterygota</taxon>
        <taxon>Lepidoptera</taxon>
        <taxon>Glossata</taxon>
        <taxon>Ditrysia</taxon>
        <taxon>Noctuoidea</taxon>
        <taxon>Noctuidae</taxon>
        <taxon>Plusiinae</taxon>
        <taxon>Chrysodeixis</taxon>
    </lineage>
</organism>
<dbReference type="InterPro" id="IPR027038">
    <property type="entry name" value="RanGap"/>
</dbReference>
<dbReference type="SUPFAM" id="SSF52047">
    <property type="entry name" value="RNI-like"/>
    <property type="match status" value="1"/>
</dbReference>
<dbReference type="GO" id="GO:0031267">
    <property type="term" value="F:small GTPase binding"/>
    <property type="evidence" value="ECO:0007669"/>
    <property type="project" value="TreeGrafter"/>
</dbReference>
<evidence type="ECO:0000256" key="3">
    <source>
        <dbReference type="ARBA" id="ARBA00022737"/>
    </source>
</evidence>
<gene>
    <name evidence="5" type="ORF">CINC_LOCUS11324</name>
</gene>
<protein>
    <submittedName>
        <fullName evidence="5">Uncharacterized protein</fullName>
    </submittedName>
</protein>
<evidence type="ECO:0000313" key="5">
    <source>
        <dbReference type="EMBL" id="CAH0604977.1"/>
    </source>
</evidence>
<evidence type="ECO:0000256" key="4">
    <source>
        <dbReference type="SAM" id="MobiDB-lite"/>
    </source>
</evidence>
<dbReference type="OrthoDB" id="4540492at2759"/>
<dbReference type="GO" id="GO:0048471">
    <property type="term" value="C:perinuclear region of cytoplasm"/>
    <property type="evidence" value="ECO:0007669"/>
    <property type="project" value="TreeGrafter"/>
</dbReference>
<dbReference type="GO" id="GO:0005829">
    <property type="term" value="C:cytosol"/>
    <property type="evidence" value="ECO:0007669"/>
    <property type="project" value="TreeGrafter"/>
</dbReference>
<reference evidence="5" key="1">
    <citation type="submission" date="2021-12" db="EMBL/GenBank/DDBJ databases">
        <authorList>
            <person name="King R."/>
        </authorList>
    </citation>
    <scope>NUCLEOTIDE SEQUENCE</scope>
</reference>
<evidence type="ECO:0000313" key="6">
    <source>
        <dbReference type="Proteomes" id="UP001154114"/>
    </source>
</evidence>
<dbReference type="PANTHER" id="PTHR24113">
    <property type="entry name" value="RAN GTPASE-ACTIVATING PROTEIN 1"/>
    <property type="match status" value="1"/>
</dbReference>
<dbReference type="Pfam" id="PF13516">
    <property type="entry name" value="LRR_6"/>
    <property type="match status" value="5"/>
</dbReference>
<dbReference type="GO" id="GO:0005634">
    <property type="term" value="C:nucleus"/>
    <property type="evidence" value="ECO:0007669"/>
    <property type="project" value="TreeGrafter"/>
</dbReference>
<dbReference type="EMBL" id="LR824008">
    <property type="protein sequence ID" value="CAH0604977.1"/>
    <property type="molecule type" value="Genomic_DNA"/>
</dbReference>
<name>A0A9P0C558_CHRIL</name>
<feature type="compositionally biased region" description="Pro residues" evidence="4">
    <location>
        <begin position="538"/>
        <end position="547"/>
    </location>
</feature>
<keyword evidence="1" id="KW-0343">GTPase activation</keyword>
<dbReference type="PANTHER" id="PTHR24113:SF12">
    <property type="entry name" value="RAN GTPASE-ACTIVATING PROTEIN 1"/>
    <property type="match status" value="1"/>
</dbReference>
<sequence>MDSEISLKKEDDIQMIFEVHEVESSIEIPMDQWSSLEIVIPEENQKKILFQQGLYSVGSGEICAKNIFMSDSDVMRHPYFNYPAIKDPGIEEALLQQKPPVVLDKDGQDLYLEVCKEMNICPVRSFWKGLKEEVIDLRYYCVNPRGVRAMALALQYNPIVKSLILIDNFLNDDACYHLSDMLLTNSTLTELNLHGCRIGPSGARRLFSGLHTNRGLIYLDIGSNQIGDDGMEFLADAVIYGLDVKEIDLSNNNISGKGVNLLAKAFETHNRFTHINLAWNHLYTLGTANFLNKVSESPGLKALDLSWTSLQGPRIGLALTNVAAHPHIKKLNLSNNKLEGEAIKSLISRLNKAKKMTTLDLSHNPMSPEDALCVLTKVRTGAVKVSNVFMDNIFVNKQFVALLETIKHLKSKKNLVVTYGGVIGDYVPKGPDLKQLILNRVEYITQKPKKNKVDFALIALQLQKDNYTKMNVKEFTAYVRDAGANLDDDLIDEMVNVFPGPKSKFRLIDINLLVDHCKRKWPDKKLPEVVEEEVVTEPEPPPPPPPKAKGKKK</sequence>
<feature type="region of interest" description="Disordered" evidence="4">
    <location>
        <begin position="531"/>
        <end position="553"/>
    </location>
</feature>
<keyword evidence="2" id="KW-0433">Leucine-rich repeat</keyword>